<evidence type="ECO:0000313" key="2">
    <source>
        <dbReference type="EMBL" id="RUS96710.1"/>
    </source>
</evidence>
<proteinExistence type="predicted"/>
<accession>A0A433US90</accession>
<name>A0A433US90_ANAVA</name>
<evidence type="ECO:0000256" key="1">
    <source>
        <dbReference type="SAM" id="MobiDB-lite"/>
    </source>
</evidence>
<dbReference type="AlphaFoldDB" id="A0A433US90"/>
<dbReference type="OrthoDB" id="572800at2"/>
<dbReference type="EMBL" id="RSCM01000006">
    <property type="protein sequence ID" value="RUS96710.1"/>
    <property type="molecule type" value="Genomic_DNA"/>
</dbReference>
<dbReference type="RefSeq" id="WP_127053919.1">
    <property type="nucleotide sequence ID" value="NZ_RSCM01000006.1"/>
</dbReference>
<keyword evidence="3" id="KW-1185">Reference proteome</keyword>
<gene>
    <name evidence="2" type="ORF">DSM107003_21160</name>
</gene>
<reference evidence="2 3" key="1">
    <citation type="journal article" date="2019" name="Genome Biol. Evol.">
        <title>Day and night: Metabolic profiles and evolutionary relationships of six axenic non-marine cyanobacteria.</title>
        <authorList>
            <person name="Will S.E."/>
            <person name="Henke P."/>
            <person name="Boedeker C."/>
            <person name="Huang S."/>
            <person name="Brinkmann H."/>
            <person name="Rohde M."/>
            <person name="Jarek M."/>
            <person name="Friedl T."/>
            <person name="Seufert S."/>
            <person name="Schumacher M."/>
            <person name="Overmann J."/>
            <person name="Neumann-Schaal M."/>
            <person name="Petersen J."/>
        </authorList>
    </citation>
    <scope>NUCLEOTIDE SEQUENCE [LARGE SCALE GENOMIC DNA]</scope>
    <source>
        <strain evidence="2 3">SAG 1403-4b</strain>
    </source>
</reference>
<dbReference type="Proteomes" id="UP000276103">
    <property type="component" value="Unassembled WGS sequence"/>
</dbReference>
<comment type="caution">
    <text evidence="2">The sequence shown here is derived from an EMBL/GenBank/DDBJ whole genome shotgun (WGS) entry which is preliminary data.</text>
</comment>
<protein>
    <recommendedName>
        <fullName evidence="4">Porin</fullName>
    </recommendedName>
</protein>
<sequence>MVKNLANPRQNKGDITEDSVSVFPKLDENSNLVPELTEQIREQITSVATLENLNTFADSNFLPEKLQSTPILLAAPENFNPALRVTPKPISPLPQKLPPTANKPVQPVLVLESIQTGFRSELSNSEQQNQIIEPVFQFRLLNGQKIRLKTGLNTFNQPGFEPITNIPFQVGWEGKTGKYTIQAAAGIDVFNRLPTALNFNAQIDRPIFVNFTPTYQLKSGLFLSALVEQSPYKFNAKTLENQITALRSGLNVYWQIDPNTSFFSLYRVGLYNDDNFEQQSFSRLEHKWGKFWLAANLFTWKYANDRQDMSGYFSPHDFLVYNGEIGWGGDIFSFLNCRLNTTLGQQQLNGKTTGVNSYQTRCTAKISPNIDLDFGYGFSNVRNLDTGDSSYNNKTFTSQLQVKF</sequence>
<organism evidence="2 3">
    <name type="scientific">Trichormus variabilis SAG 1403-4b</name>
    <dbReference type="NCBI Taxonomy" id="447716"/>
    <lineage>
        <taxon>Bacteria</taxon>
        <taxon>Bacillati</taxon>
        <taxon>Cyanobacteriota</taxon>
        <taxon>Cyanophyceae</taxon>
        <taxon>Nostocales</taxon>
        <taxon>Nostocaceae</taxon>
        <taxon>Trichormus</taxon>
    </lineage>
</organism>
<evidence type="ECO:0000313" key="3">
    <source>
        <dbReference type="Proteomes" id="UP000276103"/>
    </source>
</evidence>
<evidence type="ECO:0008006" key="4">
    <source>
        <dbReference type="Google" id="ProtNLM"/>
    </source>
</evidence>
<feature type="region of interest" description="Disordered" evidence="1">
    <location>
        <begin position="1"/>
        <end position="20"/>
    </location>
</feature>